<evidence type="ECO:0000313" key="2">
    <source>
        <dbReference type="EMBL" id="KAK3402454.1"/>
    </source>
</evidence>
<sequence length="179" mass="18750">MHTPTSSNRVRASSLSLEEIDRALAKDEALMPSPEVTAAPIFALLGLDYGPHRSGMFLAEPQPATTATPALTPAIAGHNSGKAAAPGPASDKEAKPLPAPASALAPAPSLATAPAPAAAPAPAPAPQQEAPRPLPVCGERVFESVELTWRATKIDTEHRNTECWVKQGRVWVYLLDPKF</sequence>
<dbReference type="EMBL" id="JAUTDP010000001">
    <property type="protein sequence ID" value="KAK3402454.1"/>
    <property type="molecule type" value="Genomic_DNA"/>
</dbReference>
<evidence type="ECO:0000256" key="1">
    <source>
        <dbReference type="SAM" id="MobiDB-lite"/>
    </source>
</evidence>
<evidence type="ECO:0000313" key="3">
    <source>
        <dbReference type="Proteomes" id="UP001281003"/>
    </source>
</evidence>
<dbReference type="AlphaFoldDB" id="A0AAE0PM70"/>
<feature type="region of interest" description="Disordered" evidence="1">
    <location>
        <begin position="69"/>
        <end position="133"/>
    </location>
</feature>
<name>A0AAE0PM70_SORBR</name>
<proteinExistence type="predicted"/>
<dbReference type="Proteomes" id="UP001281003">
    <property type="component" value="Unassembled WGS sequence"/>
</dbReference>
<keyword evidence="3" id="KW-1185">Reference proteome</keyword>
<accession>A0AAE0PM70</accession>
<reference evidence="2" key="1">
    <citation type="journal article" date="2023" name="Mol. Phylogenet. Evol.">
        <title>Genome-scale phylogeny and comparative genomics of the fungal order Sordariales.</title>
        <authorList>
            <person name="Hensen N."/>
            <person name="Bonometti L."/>
            <person name="Westerberg I."/>
            <person name="Brannstrom I.O."/>
            <person name="Guillou S."/>
            <person name="Cros-Aarteil S."/>
            <person name="Calhoun S."/>
            <person name="Haridas S."/>
            <person name="Kuo A."/>
            <person name="Mondo S."/>
            <person name="Pangilinan J."/>
            <person name="Riley R."/>
            <person name="LaButti K."/>
            <person name="Andreopoulos B."/>
            <person name="Lipzen A."/>
            <person name="Chen C."/>
            <person name="Yan M."/>
            <person name="Daum C."/>
            <person name="Ng V."/>
            <person name="Clum A."/>
            <person name="Steindorff A."/>
            <person name="Ohm R.A."/>
            <person name="Martin F."/>
            <person name="Silar P."/>
            <person name="Natvig D.O."/>
            <person name="Lalanne C."/>
            <person name="Gautier V."/>
            <person name="Ament-Velasquez S.L."/>
            <person name="Kruys A."/>
            <person name="Hutchinson M.I."/>
            <person name="Powell A.J."/>
            <person name="Barry K."/>
            <person name="Miller A.N."/>
            <person name="Grigoriev I.V."/>
            <person name="Debuchy R."/>
            <person name="Gladieux P."/>
            <person name="Hiltunen Thoren M."/>
            <person name="Johannesson H."/>
        </authorList>
    </citation>
    <scope>NUCLEOTIDE SEQUENCE</scope>
    <source>
        <strain evidence="2">FGSC 1904</strain>
    </source>
</reference>
<protein>
    <submittedName>
        <fullName evidence="2">Uncharacterized protein</fullName>
    </submittedName>
</protein>
<feature type="compositionally biased region" description="Low complexity" evidence="1">
    <location>
        <begin position="100"/>
        <end position="116"/>
    </location>
</feature>
<gene>
    <name evidence="2" type="ORF">B0T20DRAFT_388171</name>
</gene>
<reference evidence="2" key="2">
    <citation type="submission" date="2023-07" db="EMBL/GenBank/DDBJ databases">
        <authorList>
            <consortium name="Lawrence Berkeley National Laboratory"/>
            <person name="Haridas S."/>
            <person name="Hensen N."/>
            <person name="Bonometti L."/>
            <person name="Westerberg I."/>
            <person name="Brannstrom I.O."/>
            <person name="Guillou S."/>
            <person name="Cros-Aarteil S."/>
            <person name="Calhoun S."/>
            <person name="Kuo A."/>
            <person name="Mondo S."/>
            <person name="Pangilinan J."/>
            <person name="Riley R."/>
            <person name="LaButti K."/>
            <person name="Andreopoulos B."/>
            <person name="Lipzen A."/>
            <person name="Chen C."/>
            <person name="Yanf M."/>
            <person name="Daum C."/>
            <person name="Ng V."/>
            <person name="Clum A."/>
            <person name="Steindorff A."/>
            <person name="Ohm R."/>
            <person name="Martin F."/>
            <person name="Silar P."/>
            <person name="Natvig D."/>
            <person name="Lalanne C."/>
            <person name="Gautier V."/>
            <person name="Ament-velasquez S.L."/>
            <person name="Kruys A."/>
            <person name="Hutchinson M.I."/>
            <person name="Powell A.J."/>
            <person name="Barry K."/>
            <person name="Miller A.N."/>
            <person name="Grigoriev I.V."/>
            <person name="Debuchy R."/>
            <person name="Gladieux P."/>
            <person name="Thoren M.H."/>
            <person name="Johannesson H."/>
        </authorList>
    </citation>
    <scope>NUCLEOTIDE SEQUENCE</scope>
    <source>
        <strain evidence="2">FGSC 1904</strain>
    </source>
</reference>
<organism evidence="2 3">
    <name type="scientific">Sordaria brevicollis</name>
    <dbReference type="NCBI Taxonomy" id="83679"/>
    <lineage>
        <taxon>Eukaryota</taxon>
        <taxon>Fungi</taxon>
        <taxon>Dikarya</taxon>
        <taxon>Ascomycota</taxon>
        <taxon>Pezizomycotina</taxon>
        <taxon>Sordariomycetes</taxon>
        <taxon>Sordariomycetidae</taxon>
        <taxon>Sordariales</taxon>
        <taxon>Sordariaceae</taxon>
        <taxon>Sordaria</taxon>
    </lineage>
</organism>
<comment type="caution">
    <text evidence="2">The sequence shown here is derived from an EMBL/GenBank/DDBJ whole genome shotgun (WGS) entry which is preliminary data.</text>
</comment>